<sequence>YSRQEQEEEGRKRYEAQKLERMETKWRNGDIVQPVLNPGDSCGHQQQVSLPLGVHGRQELTRPT</sequence>
<evidence type="ECO:0000313" key="2">
    <source>
        <dbReference type="EMBL" id="KAK2105813.1"/>
    </source>
</evidence>
<reference evidence="2 3" key="1">
    <citation type="submission" date="2023-05" db="EMBL/GenBank/DDBJ databases">
        <title>B98-5 Cell Line De Novo Hybrid Assembly: An Optical Mapping Approach.</title>
        <authorList>
            <person name="Kananen K."/>
            <person name="Auerbach J.A."/>
            <person name="Kautto E."/>
            <person name="Blachly J.S."/>
        </authorList>
    </citation>
    <scope>NUCLEOTIDE SEQUENCE [LARGE SCALE GENOMIC DNA]</scope>
    <source>
        <strain evidence="2">B95-8</strain>
        <tissue evidence="2">Cell line</tissue>
    </source>
</reference>
<dbReference type="Proteomes" id="UP001266305">
    <property type="component" value="Unassembled WGS sequence"/>
</dbReference>
<name>A0ABQ9V8Y4_SAGOE</name>
<dbReference type="GO" id="GO:0016787">
    <property type="term" value="F:hydrolase activity"/>
    <property type="evidence" value="ECO:0007669"/>
    <property type="project" value="UniProtKB-KW"/>
</dbReference>
<feature type="region of interest" description="Disordered" evidence="1">
    <location>
        <begin position="38"/>
        <end position="64"/>
    </location>
</feature>
<proteinExistence type="predicted"/>
<protein>
    <submittedName>
        <fullName evidence="2">Cytosolic acyl coenzyme A thioester hydrolase</fullName>
    </submittedName>
</protein>
<feature type="non-terminal residue" evidence="2">
    <location>
        <position position="1"/>
    </location>
</feature>
<gene>
    <name evidence="2" type="primary">ACOT7_2</name>
    <name evidence="2" type="ORF">P7K49_015327</name>
</gene>
<organism evidence="2 3">
    <name type="scientific">Saguinus oedipus</name>
    <name type="common">Cotton-top tamarin</name>
    <name type="synonym">Oedipomidas oedipus</name>
    <dbReference type="NCBI Taxonomy" id="9490"/>
    <lineage>
        <taxon>Eukaryota</taxon>
        <taxon>Metazoa</taxon>
        <taxon>Chordata</taxon>
        <taxon>Craniata</taxon>
        <taxon>Vertebrata</taxon>
        <taxon>Euteleostomi</taxon>
        <taxon>Mammalia</taxon>
        <taxon>Eutheria</taxon>
        <taxon>Euarchontoglires</taxon>
        <taxon>Primates</taxon>
        <taxon>Haplorrhini</taxon>
        <taxon>Platyrrhini</taxon>
        <taxon>Cebidae</taxon>
        <taxon>Callitrichinae</taxon>
        <taxon>Saguinus</taxon>
    </lineage>
</organism>
<accession>A0ABQ9V8Y4</accession>
<evidence type="ECO:0000313" key="3">
    <source>
        <dbReference type="Proteomes" id="UP001266305"/>
    </source>
</evidence>
<dbReference type="EMBL" id="JASSZA010000007">
    <property type="protein sequence ID" value="KAK2105813.1"/>
    <property type="molecule type" value="Genomic_DNA"/>
</dbReference>
<keyword evidence="3" id="KW-1185">Reference proteome</keyword>
<evidence type="ECO:0000256" key="1">
    <source>
        <dbReference type="SAM" id="MobiDB-lite"/>
    </source>
</evidence>
<keyword evidence="2" id="KW-0378">Hydrolase</keyword>
<comment type="caution">
    <text evidence="2">The sequence shown here is derived from an EMBL/GenBank/DDBJ whole genome shotgun (WGS) entry which is preliminary data.</text>
</comment>